<evidence type="ECO:0000313" key="1">
    <source>
        <dbReference type="EMBL" id="GIZ00347.1"/>
    </source>
</evidence>
<comment type="caution">
    <text evidence="1">The sequence shown here is derived from an EMBL/GenBank/DDBJ whole genome shotgun (WGS) entry which is preliminary data.</text>
</comment>
<name>A0AAV4XZ28_CAEEX</name>
<keyword evidence="2" id="KW-1185">Reference proteome</keyword>
<dbReference type="EMBL" id="BPLR01018534">
    <property type="protein sequence ID" value="GIZ00347.1"/>
    <property type="molecule type" value="Genomic_DNA"/>
</dbReference>
<evidence type="ECO:0000313" key="2">
    <source>
        <dbReference type="Proteomes" id="UP001054945"/>
    </source>
</evidence>
<dbReference type="AlphaFoldDB" id="A0AAV4XZ28"/>
<evidence type="ECO:0008006" key="3">
    <source>
        <dbReference type="Google" id="ProtNLM"/>
    </source>
</evidence>
<gene>
    <name evidence="1" type="ORF">CEXT_94381</name>
</gene>
<organism evidence="1 2">
    <name type="scientific">Caerostris extrusa</name>
    <name type="common">Bark spider</name>
    <name type="synonym">Caerostris bankana</name>
    <dbReference type="NCBI Taxonomy" id="172846"/>
    <lineage>
        <taxon>Eukaryota</taxon>
        <taxon>Metazoa</taxon>
        <taxon>Ecdysozoa</taxon>
        <taxon>Arthropoda</taxon>
        <taxon>Chelicerata</taxon>
        <taxon>Arachnida</taxon>
        <taxon>Araneae</taxon>
        <taxon>Araneomorphae</taxon>
        <taxon>Entelegynae</taxon>
        <taxon>Araneoidea</taxon>
        <taxon>Araneidae</taxon>
        <taxon>Caerostris</taxon>
    </lineage>
</organism>
<dbReference type="Proteomes" id="UP001054945">
    <property type="component" value="Unassembled WGS sequence"/>
</dbReference>
<reference evidence="1 2" key="1">
    <citation type="submission" date="2021-06" db="EMBL/GenBank/DDBJ databases">
        <title>Caerostris extrusa draft genome.</title>
        <authorList>
            <person name="Kono N."/>
            <person name="Arakawa K."/>
        </authorList>
    </citation>
    <scope>NUCLEOTIDE SEQUENCE [LARGE SCALE GENOMIC DNA]</scope>
</reference>
<sequence>MSIKLCKITYYDYFVLLITCKTLITISNYTTSAHSELRHASCAQRSERPTPIRLFQTISRLPEQEVAPVASLCSAQESIFCFRTDREGEKEKKKRRKFEKKTA</sequence>
<protein>
    <recommendedName>
        <fullName evidence="3">Secreted protein</fullName>
    </recommendedName>
</protein>
<accession>A0AAV4XZ28</accession>
<proteinExistence type="predicted"/>